<evidence type="ECO:0000313" key="10">
    <source>
        <dbReference type="Proteomes" id="UP000816034"/>
    </source>
</evidence>
<dbReference type="GO" id="GO:0016409">
    <property type="term" value="F:palmitoyltransferase activity"/>
    <property type="evidence" value="ECO:0007669"/>
    <property type="project" value="InterPro"/>
</dbReference>
<dbReference type="AlphaFoldDB" id="A0AA88H2T7"/>
<reference evidence="9 10" key="1">
    <citation type="journal article" date="2018" name="BMC Genomics">
        <title>The genome of Naegleria lovaniensis, the basis for a comparative approach to unravel pathogenicity factors of the human pathogenic amoeba N. fowleri.</title>
        <authorList>
            <person name="Liechti N."/>
            <person name="Schurch N."/>
            <person name="Bruggmann R."/>
            <person name="Wittwer M."/>
        </authorList>
    </citation>
    <scope>NUCLEOTIDE SEQUENCE [LARGE SCALE GENOMIC DNA]</scope>
    <source>
        <strain evidence="9 10">ATCC 30569</strain>
    </source>
</reference>
<accession>A0AA88H2T7</accession>
<proteinExistence type="predicted"/>
<feature type="domain" description="Palmitoyltransferase DHHC" evidence="8">
    <location>
        <begin position="708"/>
        <end position="849"/>
    </location>
</feature>
<organism evidence="9 10">
    <name type="scientific">Naegleria lovaniensis</name>
    <name type="common">Amoeba</name>
    <dbReference type="NCBI Taxonomy" id="51637"/>
    <lineage>
        <taxon>Eukaryota</taxon>
        <taxon>Discoba</taxon>
        <taxon>Heterolobosea</taxon>
        <taxon>Tetramitia</taxon>
        <taxon>Eutetramitia</taxon>
        <taxon>Vahlkampfiidae</taxon>
        <taxon>Naegleria</taxon>
    </lineage>
</organism>
<dbReference type="SUPFAM" id="SSF48403">
    <property type="entry name" value="Ankyrin repeat"/>
    <property type="match status" value="1"/>
</dbReference>
<dbReference type="RefSeq" id="XP_044553915.1">
    <property type="nucleotide sequence ID" value="XM_044689390.1"/>
</dbReference>
<dbReference type="InterPro" id="IPR036770">
    <property type="entry name" value="Ankyrin_rpt-contain_sf"/>
</dbReference>
<dbReference type="InterPro" id="IPR002110">
    <property type="entry name" value="Ankyrin_rpt"/>
</dbReference>
<keyword evidence="10" id="KW-1185">Reference proteome</keyword>
<dbReference type="Pfam" id="PF12796">
    <property type="entry name" value="Ank_2"/>
    <property type="match status" value="1"/>
</dbReference>
<gene>
    <name evidence="9" type="ORF">C9374_013506</name>
</gene>
<evidence type="ECO:0000256" key="1">
    <source>
        <dbReference type="ARBA" id="ARBA00004141"/>
    </source>
</evidence>
<evidence type="ECO:0000256" key="6">
    <source>
        <dbReference type="ARBA" id="ARBA00023136"/>
    </source>
</evidence>
<dbReference type="Pfam" id="PF01529">
    <property type="entry name" value="DHHC"/>
    <property type="match status" value="1"/>
</dbReference>
<dbReference type="GeneID" id="68105959"/>
<dbReference type="EMBL" id="PYSW02000006">
    <property type="protein sequence ID" value="KAG2392021.1"/>
    <property type="molecule type" value="Genomic_DNA"/>
</dbReference>
<comment type="caution">
    <text evidence="9">The sequence shown here is derived from an EMBL/GenBank/DDBJ whole genome shotgun (WGS) entry which is preliminary data.</text>
</comment>
<evidence type="ECO:0000256" key="3">
    <source>
        <dbReference type="ARBA" id="ARBA00022737"/>
    </source>
</evidence>
<dbReference type="PROSITE" id="PS50216">
    <property type="entry name" value="DHHC"/>
    <property type="match status" value="1"/>
</dbReference>
<feature type="transmembrane region" description="Helical" evidence="7">
    <location>
        <begin position="819"/>
        <end position="840"/>
    </location>
</feature>
<feature type="transmembrane region" description="Helical" evidence="7">
    <location>
        <begin position="755"/>
        <end position="777"/>
    </location>
</feature>
<feature type="transmembrane region" description="Helical" evidence="7">
    <location>
        <begin position="620"/>
        <end position="642"/>
    </location>
</feature>
<keyword evidence="6 7" id="KW-0472">Membrane</keyword>
<name>A0AA88H2T7_NAELO</name>
<keyword evidence="5" id="KW-0040">ANK repeat</keyword>
<keyword evidence="3" id="KW-0677">Repeat</keyword>
<evidence type="ECO:0000256" key="7">
    <source>
        <dbReference type="SAM" id="Phobius"/>
    </source>
</evidence>
<dbReference type="PANTHER" id="PTHR24161">
    <property type="entry name" value="ANK_REP_REGION DOMAIN-CONTAINING PROTEIN-RELATED"/>
    <property type="match status" value="1"/>
</dbReference>
<evidence type="ECO:0000259" key="8">
    <source>
        <dbReference type="Pfam" id="PF01529"/>
    </source>
</evidence>
<dbReference type="GO" id="GO:0016020">
    <property type="term" value="C:membrane"/>
    <property type="evidence" value="ECO:0007669"/>
    <property type="project" value="UniProtKB-SubCell"/>
</dbReference>
<evidence type="ECO:0000256" key="2">
    <source>
        <dbReference type="ARBA" id="ARBA00022692"/>
    </source>
</evidence>
<dbReference type="Proteomes" id="UP000816034">
    <property type="component" value="Unassembled WGS sequence"/>
</dbReference>
<evidence type="ECO:0000313" key="9">
    <source>
        <dbReference type="EMBL" id="KAG2392021.1"/>
    </source>
</evidence>
<keyword evidence="4 7" id="KW-1133">Transmembrane helix</keyword>
<feature type="transmembrane region" description="Helical" evidence="7">
    <location>
        <begin position="513"/>
        <end position="528"/>
    </location>
</feature>
<dbReference type="Gene3D" id="1.25.40.20">
    <property type="entry name" value="Ankyrin repeat-containing domain"/>
    <property type="match status" value="2"/>
</dbReference>
<comment type="subcellular location">
    <subcellularLocation>
        <location evidence="1">Membrane</location>
        <topology evidence="1">Multi-pass membrane protein</topology>
    </subcellularLocation>
</comment>
<protein>
    <recommendedName>
        <fullName evidence="8">Palmitoyltransferase DHHC domain-containing protein</fullName>
    </recommendedName>
</protein>
<sequence length="956" mass="112052">MLQTTTHQHHENTSMNTTSEFNSHRSLFYAIHSHNTSLLREILTQTCSSSSLHLSRDESRRALPLHWACYYGYNDMIELLLQTSSSDSEIFQQLMATTQDDALQTPFMWAIQGGNLKTVQLLVHLYSKYIYVNTTILNTTKSQIRNEWRRDHDVLKQLFINHVQQDSKYNILIMAIQDHHTCLVQYLMHHLLLRDEEQQNNEDQQSSLLDMTEIIFMMDDTTMKHLYSNPQYLDKENHTILHWACYQGHLSHVKFIIQFLKFYYVNGSKMDANNVHPCRTMEKDLQFYEHMFQLLTAKDSSHRTIFHWVARKGYFNIMKYILLELLETQKMIQHFQAFSNQPSQMTEIASVTEVLMNEKDHMNSTVMDYLHQSLVDDPNNEDLHSYWNRLKMKETVEELLHLYQHGRVYNELEQTTLNHPQQSFEDEAVTNHYSSEQSLLMHSSMSSPFEKSTAHLFHNPERLLTSHVNSLLSPVETGSSSESTKNLSILKSLLSSQNNEYSTSSVMRKARKRLWLTFGIFPIIFVILNVFSPIWIFLLSLIIGIGYLFMSQPNNLRSLIFNSPIINTPTSSLSGNHQHHSSHTKKDVFYIGLFLGSTLFYCLTWLFSIYPRFVNPNQTWISQFLILVLFLSFIIYATYLWYQLTFKANPGYYQPLLINNNNNNTMNSHSAIDSIFFRRDGFHVLESTSNDSSNNHEEENISLPSLSGSNFCKELLIRKPLRSKYDRMSDQIICRFDHYCAYTLNSIGEKNHVMFMKFVTCVLVATFIYCYCGWSVLLTFSSHPVGTAKGNVEQENDGMFSWISTFLRENIHVLIPTCYFALFLIFSFVLWTQQVFLILFNNTAFEMMRPDKHVYIIPTKQYLKYLMAKVEIYTNNPNLIMVAKFFFKAFNPRTYQLNLFDRGILENIREFIQSDQDNNMPSRYASIFQLELNPFVSDFCQKHEISIPSAMRGENV</sequence>
<keyword evidence="2 7" id="KW-0812">Transmembrane</keyword>
<evidence type="ECO:0000256" key="5">
    <source>
        <dbReference type="ARBA" id="ARBA00023043"/>
    </source>
</evidence>
<dbReference type="PANTHER" id="PTHR24161:SF85">
    <property type="entry name" value="PALMITOYLTRANSFERASE HIP14"/>
    <property type="match status" value="1"/>
</dbReference>
<dbReference type="SMART" id="SM00248">
    <property type="entry name" value="ANK"/>
    <property type="match status" value="4"/>
</dbReference>
<dbReference type="InterPro" id="IPR001594">
    <property type="entry name" value="Palmitoyltrfase_DHHC"/>
</dbReference>
<evidence type="ECO:0000256" key="4">
    <source>
        <dbReference type="ARBA" id="ARBA00022989"/>
    </source>
</evidence>
<feature type="transmembrane region" description="Helical" evidence="7">
    <location>
        <begin position="588"/>
        <end position="608"/>
    </location>
</feature>